<evidence type="ECO:0000313" key="2">
    <source>
        <dbReference type="EMBL" id="GHC99381.1"/>
    </source>
</evidence>
<sequence>MTEPEQNSFDLDALLEDAGAADDARLRGAVESLHAAGSLPAPRPTGALADLLDGRKTAAEAASAAGIATDADAEADNVLGFDPAKPRKRRGGGAVTGGMTVVALAAAAGLAGVAAADVAPRAAAPVVSVTVPPGELEHEPERPNIDATKAPEPEPERVVKRTPAPTPTPEPVQQPAPAPEQVPVQEPVKKPDKQEKVLNPGQPASTMPKTVKMGSKSNGRGKKHGRTPGR</sequence>
<reference evidence="3" key="1">
    <citation type="journal article" date="2019" name="Int. J. Syst. Evol. Microbiol.">
        <title>The Global Catalogue of Microorganisms (GCM) 10K type strain sequencing project: providing services to taxonomists for standard genome sequencing and annotation.</title>
        <authorList>
            <consortium name="The Broad Institute Genomics Platform"/>
            <consortium name="The Broad Institute Genome Sequencing Center for Infectious Disease"/>
            <person name="Wu L."/>
            <person name="Ma J."/>
        </authorList>
    </citation>
    <scope>NUCLEOTIDE SEQUENCE [LARGE SCALE GENOMIC DNA]</scope>
    <source>
        <strain evidence="3">KCTC 19466</strain>
    </source>
</reference>
<organism evidence="2 3">
    <name type="scientific">Zhihengliuella salsuginis</name>
    <dbReference type="NCBI Taxonomy" id="578222"/>
    <lineage>
        <taxon>Bacteria</taxon>
        <taxon>Bacillati</taxon>
        <taxon>Actinomycetota</taxon>
        <taxon>Actinomycetes</taxon>
        <taxon>Micrococcales</taxon>
        <taxon>Micrococcaceae</taxon>
        <taxon>Zhihengliuella</taxon>
    </lineage>
</organism>
<proteinExistence type="predicted"/>
<evidence type="ECO:0000313" key="3">
    <source>
        <dbReference type="Proteomes" id="UP000642819"/>
    </source>
</evidence>
<dbReference type="RefSeq" id="WP_189348191.1">
    <property type="nucleotide sequence ID" value="NZ_BMXK01000001.1"/>
</dbReference>
<feature type="compositionally biased region" description="Low complexity" evidence="1">
    <location>
        <begin position="59"/>
        <end position="70"/>
    </location>
</feature>
<keyword evidence="3" id="KW-1185">Reference proteome</keyword>
<protein>
    <submittedName>
        <fullName evidence="2">Uncharacterized protein</fullName>
    </submittedName>
</protein>
<feature type="compositionally biased region" description="Basic and acidic residues" evidence="1">
    <location>
        <begin position="187"/>
        <end position="196"/>
    </location>
</feature>
<feature type="compositionally biased region" description="Basic and acidic residues" evidence="1">
    <location>
        <begin position="135"/>
        <end position="159"/>
    </location>
</feature>
<evidence type="ECO:0000256" key="1">
    <source>
        <dbReference type="SAM" id="MobiDB-lite"/>
    </source>
</evidence>
<dbReference type="EMBL" id="BMXK01000001">
    <property type="protein sequence ID" value="GHC99381.1"/>
    <property type="molecule type" value="Genomic_DNA"/>
</dbReference>
<feature type="region of interest" description="Disordered" evidence="1">
    <location>
        <begin position="59"/>
        <end position="95"/>
    </location>
</feature>
<dbReference type="Proteomes" id="UP000642819">
    <property type="component" value="Unassembled WGS sequence"/>
</dbReference>
<name>A0ABQ3GBB3_9MICC</name>
<accession>A0ABQ3GBB3</accession>
<feature type="compositionally biased region" description="Basic residues" evidence="1">
    <location>
        <begin position="219"/>
        <end position="230"/>
    </location>
</feature>
<feature type="region of interest" description="Disordered" evidence="1">
    <location>
        <begin position="131"/>
        <end position="230"/>
    </location>
</feature>
<gene>
    <name evidence="2" type="ORF">GCM10008096_01460</name>
</gene>
<comment type="caution">
    <text evidence="2">The sequence shown here is derived from an EMBL/GenBank/DDBJ whole genome shotgun (WGS) entry which is preliminary data.</text>
</comment>
<feature type="compositionally biased region" description="Pro residues" evidence="1">
    <location>
        <begin position="164"/>
        <end position="180"/>
    </location>
</feature>